<feature type="non-terminal residue" evidence="1">
    <location>
        <position position="198"/>
    </location>
</feature>
<evidence type="ECO:0000313" key="2">
    <source>
        <dbReference type="Proteomes" id="UP000258309"/>
    </source>
</evidence>
<feature type="non-terminal residue" evidence="1">
    <location>
        <position position="1"/>
    </location>
</feature>
<proteinExistence type="predicted"/>
<dbReference type="OrthoDB" id="5344325at2759"/>
<evidence type="ECO:0000313" key="1">
    <source>
        <dbReference type="EMBL" id="RFU29791.1"/>
    </source>
</evidence>
<gene>
    <name evidence="1" type="ORF">B7463_g6533</name>
</gene>
<name>A0A3E2H9D3_SCYLI</name>
<dbReference type="Proteomes" id="UP000258309">
    <property type="component" value="Unassembled WGS sequence"/>
</dbReference>
<keyword evidence="2" id="KW-1185">Reference proteome</keyword>
<reference evidence="1 2" key="1">
    <citation type="submission" date="2018-05" db="EMBL/GenBank/DDBJ databases">
        <title>Draft genome sequence of Scytalidium lignicola DSM 105466, a ubiquitous saprotrophic fungus.</title>
        <authorList>
            <person name="Buettner E."/>
            <person name="Gebauer A.M."/>
            <person name="Hofrichter M."/>
            <person name="Liers C."/>
            <person name="Kellner H."/>
        </authorList>
    </citation>
    <scope>NUCLEOTIDE SEQUENCE [LARGE SCALE GENOMIC DNA]</scope>
    <source>
        <strain evidence="1 2">DSM 105466</strain>
    </source>
</reference>
<accession>A0A3E2H9D3</accession>
<protein>
    <submittedName>
        <fullName evidence="1">Uncharacterized protein</fullName>
    </submittedName>
</protein>
<dbReference type="AlphaFoldDB" id="A0A3E2H9D3"/>
<organism evidence="1 2">
    <name type="scientific">Scytalidium lignicola</name>
    <name type="common">Hyphomycete</name>
    <dbReference type="NCBI Taxonomy" id="5539"/>
    <lineage>
        <taxon>Eukaryota</taxon>
        <taxon>Fungi</taxon>
        <taxon>Dikarya</taxon>
        <taxon>Ascomycota</taxon>
        <taxon>Pezizomycotina</taxon>
        <taxon>Leotiomycetes</taxon>
        <taxon>Leotiomycetes incertae sedis</taxon>
        <taxon>Scytalidium</taxon>
    </lineage>
</organism>
<sequence length="198" mass="21538">MILGTEAGKETLTFCNQAKDRPCNNCARRFPPVVCRYDSDGQSPSAIDGIMEFEVAEGSSGVMGTAGETGDSSPYYPGYGAAGQDYIYAGDNQLASSYSPSMPSYSTEYRSSESYPSRTLGSQALGSSSALYVPSSEGGYGVDATSYTQATRPNDVQYYSTSYPIPPRTQSYEDPRAERFQEDSFVMDNYELTFEFDA</sequence>
<comment type="caution">
    <text evidence="1">The sequence shown here is derived from an EMBL/GenBank/DDBJ whole genome shotgun (WGS) entry which is preliminary data.</text>
</comment>
<dbReference type="EMBL" id="NCSJ02000117">
    <property type="protein sequence ID" value="RFU29791.1"/>
    <property type="molecule type" value="Genomic_DNA"/>
</dbReference>